<organism evidence="1 2">
    <name type="scientific">Brevifollis gellanilyticus</name>
    <dbReference type="NCBI Taxonomy" id="748831"/>
    <lineage>
        <taxon>Bacteria</taxon>
        <taxon>Pseudomonadati</taxon>
        <taxon>Verrucomicrobiota</taxon>
        <taxon>Verrucomicrobiia</taxon>
        <taxon>Verrucomicrobiales</taxon>
        <taxon>Verrucomicrobiaceae</taxon>
    </lineage>
</organism>
<dbReference type="InterPro" id="IPR029033">
    <property type="entry name" value="His_PPase_superfam"/>
</dbReference>
<evidence type="ECO:0000313" key="2">
    <source>
        <dbReference type="Proteomes" id="UP000321577"/>
    </source>
</evidence>
<dbReference type="Pfam" id="PF00300">
    <property type="entry name" value="His_Phos_1"/>
    <property type="match status" value="1"/>
</dbReference>
<sequence>MKYLTVIRHAKSSWDQPGLADHDRALNERGRKAAPAVAAFLNKTYFGGGDAQALLPKPDRLVSSTALRALSTAQMMREVISLPPEQLLLDSRLYLAEASSIIEVVRHLDESWQHVVLYGHNPGMHEFAERILARAHVAKMPTCSTVIMAIPTEFWGLAEWGMAQLIGHITPRALERRFPELYAGISRADGED</sequence>
<dbReference type="SUPFAM" id="SSF53254">
    <property type="entry name" value="Phosphoglycerate mutase-like"/>
    <property type="match status" value="1"/>
</dbReference>
<dbReference type="PANTHER" id="PTHR47623:SF1">
    <property type="entry name" value="OS09G0287300 PROTEIN"/>
    <property type="match status" value="1"/>
</dbReference>
<reference evidence="1 2" key="1">
    <citation type="submission" date="2019-07" db="EMBL/GenBank/DDBJ databases">
        <title>Whole genome shotgun sequence of Brevifollis gellanilyticus NBRC 108608.</title>
        <authorList>
            <person name="Hosoyama A."/>
            <person name="Uohara A."/>
            <person name="Ohji S."/>
            <person name="Ichikawa N."/>
        </authorList>
    </citation>
    <scope>NUCLEOTIDE SEQUENCE [LARGE SCALE GENOMIC DNA]</scope>
    <source>
        <strain evidence="1 2">NBRC 108608</strain>
    </source>
</reference>
<protein>
    <submittedName>
        <fullName evidence="1">Phosphoglycerate mutase</fullName>
    </submittedName>
</protein>
<name>A0A512M6R0_9BACT</name>
<dbReference type="InterPro" id="IPR013078">
    <property type="entry name" value="His_Pase_superF_clade-1"/>
</dbReference>
<proteinExistence type="predicted"/>
<dbReference type="PANTHER" id="PTHR47623">
    <property type="entry name" value="OS09G0287300 PROTEIN"/>
    <property type="match status" value="1"/>
</dbReference>
<evidence type="ECO:0000313" key="1">
    <source>
        <dbReference type="EMBL" id="GEP42422.1"/>
    </source>
</evidence>
<dbReference type="EMBL" id="BKAG01000009">
    <property type="protein sequence ID" value="GEP42422.1"/>
    <property type="molecule type" value="Genomic_DNA"/>
</dbReference>
<comment type="caution">
    <text evidence="1">The sequence shown here is derived from an EMBL/GenBank/DDBJ whole genome shotgun (WGS) entry which is preliminary data.</text>
</comment>
<dbReference type="RefSeq" id="WP_146850019.1">
    <property type="nucleotide sequence ID" value="NZ_BKAG01000009.1"/>
</dbReference>
<dbReference type="Proteomes" id="UP000321577">
    <property type="component" value="Unassembled WGS sequence"/>
</dbReference>
<keyword evidence="2" id="KW-1185">Reference proteome</keyword>
<dbReference type="Gene3D" id="3.40.50.1240">
    <property type="entry name" value="Phosphoglycerate mutase-like"/>
    <property type="match status" value="1"/>
</dbReference>
<dbReference type="OrthoDB" id="9810154at2"/>
<dbReference type="CDD" id="cd07067">
    <property type="entry name" value="HP_PGM_like"/>
    <property type="match status" value="1"/>
</dbReference>
<accession>A0A512M6R0</accession>
<dbReference type="AlphaFoldDB" id="A0A512M6R0"/>
<gene>
    <name evidence="1" type="ORF">BGE01nite_17130</name>
</gene>